<dbReference type="RefSeq" id="WP_212659428.1">
    <property type="nucleotide sequence ID" value="NZ_JAGXTP010000002.1"/>
</dbReference>
<accession>A0A942EH14</accession>
<protein>
    <submittedName>
        <fullName evidence="3">UDP-N-acetylglucosamine 2-epimerase</fullName>
    </submittedName>
</protein>
<dbReference type="Proteomes" id="UP000678281">
    <property type="component" value="Unassembled WGS sequence"/>
</dbReference>
<dbReference type="InterPro" id="IPR043148">
    <property type="entry name" value="TagF_C"/>
</dbReference>
<keyword evidence="1" id="KW-0413">Isomerase</keyword>
<keyword evidence="4" id="KW-1185">Reference proteome</keyword>
<proteinExistence type="inferred from homology"/>
<dbReference type="SUPFAM" id="SSF53756">
    <property type="entry name" value="UDP-Glycosyltransferase/glycogen phosphorylase"/>
    <property type="match status" value="1"/>
</dbReference>
<dbReference type="Pfam" id="PF02350">
    <property type="entry name" value="Epimerase_2"/>
    <property type="match status" value="1"/>
</dbReference>
<feature type="domain" description="UDP-N-acetylglucosamine 2-epimerase" evidence="2">
    <location>
        <begin position="186"/>
        <end position="347"/>
    </location>
</feature>
<evidence type="ECO:0000313" key="3">
    <source>
        <dbReference type="EMBL" id="MBS3849796.1"/>
    </source>
</evidence>
<evidence type="ECO:0000259" key="2">
    <source>
        <dbReference type="Pfam" id="PF02350"/>
    </source>
</evidence>
<sequence>MRKLPEGQIDVLFASYGGGHVAALRPVAQALAREGISVGFLGLSLAQVDLESHGLDYFGFAELEGANSDDVQAWGRELAGPNVPGSPVAYHESVAYHGLNFRDHVTLWGETHAREHYAKHGRQGFLPVQTMEALLRQLQPRLVVATSSPRAEKALFISARKLGIPRVCLVDLFPIQEVEWIAKPGYADILCVLNDQVRDYVIRNGGAPDSVTVTGNPAFDAVNSQHSIVLAKEIRQTRGIAAQSKVILWASNIEPEKHRVTGAVGDPQLPRRIERTLRKMLSFHPDWHLVVRYHPSEFVEFEPARNVHLSSRDENLHALIHSSDLVVVLTSTVGLEAHLAGKSVICVDMSVFTADTPLSKMGIGTGVTCLEQLEPLVEQLLAKEDLPADAKHGIPNACATVSGIILTHLGKMPS</sequence>
<dbReference type="Gene3D" id="3.40.50.2000">
    <property type="entry name" value="Glycogen Phosphorylase B"/>
    <property type="match status" value="1"/>
</dbReference>
<evidence type="ECO:0000313" key="4">
    <source>
        <dbReference type="Proteomes" id="UP000678281"/>
    </source>
</evidence>
<dbReference type="AlphaFoldDB" id="A0A942EH14"/>
<dbReference type="EMBL" id="JAGXTP010000002">
    <property type="protein sequence ID" value="MBS3849796.1"/>
    <property type="molecule type" value="Genomic_DNA"/>
</dbReference>
<dbReference type="InterPro" id="IPR003331">
    <property type="entry name" value="UDP_GlcNAc_Epimerase_2_dom"/>
</dbReference>
<name>A0A942EH14_9HYPH</name>
<comment type="caution">
    <text evidence="3">The sequence shown here is derived from an EMBL/GenBank/DDBJ whole genome shotgun (WGS) entry which is preliminary data.</text>
</comment>
<organism evidence="3 4">
    <name type="scientific">Devosia litorisediminis</name>
    <dbReference type="NCBI Taxonomy" id="2829817"/>
    <lineage>
        <taxon>Bacteria</taxon>
        <taxon>Pseudomonadati</taxon>
        <taxon>Pseudomonadota</taxon>
        <taxon>Alphaproteobacteria</taxon>
        <taxon>Hyphomicrobiales</taxon>
        <taxon>Devosiaceae</taxon>
        <taxon>Devosia</taxon>
    </lineage>
</organism>
<reference evidence="3" key="1">
    <citation type="submission" date="2021-04" db="EMBL/GenBank/DDBJ databases">
        <title>Devosia litorisediminis sp. nov., isolated from a sand dune.</title>
        <authorList>
            <person name="Park S."/>
            <person name="Yoon J.-H."/>
        </authorList>
    </citation>
    <scope>NUCLEOTIDE SEQUENCE</scope>
    <source>
        <strain evidence="3">BSSL-BM10</strain>
    </source>
</reference>
<evidence type="ECO:0000256" key="1">
    <source>
        <dbReference type="RuleBase" id="RU003513"/>
    </source>
</evidence>
<gene>
    <name evidence="3" type="ORF">KD146_13925</name>
</gene>
<dbReference type="GO" id="GO:0016853">
    <property type="term" value="F:isomerase activity"/>
    <property type="evidence" value="ECO:0007669"/>
    <property type="project" value="UniProtKB-KW"/>
</dbReference>
<comment type="similarity">
    <text evidence="1">Belongs to the UDP-N-acetylglucosamine 2-epimerase family.</text>
</comment>
<dbReference type="Gene3D" id="3.40.50.12580">
    <property type="match status" value="1"/>
</dbReference>